<keyword evidence="1" id="KW-0175">Coiled coil</keyword>
<keyword evidence="3" id="KW-1185">Reference proteome</keyword>
<evidence type="ECO:0000256" key="1">
    <source>
        <dbReference type="SAM" id="Coils"/>
    </source>
</evidence>
<comment type="caution">
    <text evidence="2">The sequence shown here is derived from an EMBL/GenBank/DDBJ whole genome shotgun (WGS) entry which is preliminary data.</text>
</comment>
<proteinExistence type="predicted"/>
<feature type="non-terminal residue" evidence="2">
    <location>
        <position position="1"/>
    </location>
</feature>
<reference evidence="2 3" key="1">
    <citation type="journal article" date="2021" name="BMC Genomics">
        <title>Datura genome reveals duplications of psychoactive alkaloid biosynthetic genes and high mutation rate following tissue culture.</title>
        <authorList>
            <person name="Rajewski A."/>
            <person name="Carter-House D."/>
            <person name="Stajich J."/>
            <person name="Litt A."/>
        </authorList>
    </citation>
    <scope>NUCLEOTIDE SEQUENCE [LARGE SCALE GENOMIC DNA]</scope>
    <source>
        <strain evidence="2">AR-01</strain>
    </source>
</reference>
<evidence type="ECO:0000313" key="3">
    <source>
        <dbReference type="Proteomes" id="UP000823775"/>
    </source>
</evidence>
<name>A0ABS8RZK5_DATST</name>
<gene>
    <name evidence="2" type="ORF">HAX54_015476</name>
</gene>
<evidence type="ECO:0000313" key="2">
    <source>
        <dbReference type="EMBL" id="MCD7452196.1"/>
    </source>
</evidence>
<dbReference type="Proteomes" id="UP000823775">
    <property type="component" value="Unassembled WGS sequence"/>
</dbReference>
<sequence>VRVVHFRKSMNRVEEKAKQFQWVANMIAKGQPQWAISRGLIHRRDLKFEGPMWLDLVCVREVQANSVITLATKTDKDALVMKQAKCTGNRTPPPPSASSHTSAAPFHTAKFHTPTPLDLLNIARRAKIHERQLVQLGKDIPSMIQLAIKKALQPTKDKLKSLCSTVEVLEDEVGTLKKEVVALNASPSTN</sequence>
<accession>A0ABS8RZK5</accession>
<organism evidence="2 3">
    <name type="scientific">Datura stramonium</name>
    <name type="common">Jimsonweed</name>
    <name type="synonym">Common thornapple</name>
    <dbReference type="NCBI Taxonomy" id="4076"/>
    <lineage>
        <taxon>Eukaryota</taxon>
        <taxon>Viridiplantae</taxon>
        <taxon>Streptophyta</taxon>
        <taxon>Embryophyta</taxon>
        <taxon>Tracheophyta</taxon>
        <taxon>Spermatophyta</taxon>
        <taxon>Magnoliopsida</taxon>
        <taxon>eudicotyledons</taxon>
        <taxon>Gunneridae</taxon>
        <taxon>Pentapetalae</taxon>
        <taxon>asterids</taxon>
        <taxon>lamiids</taxon>
        <taxon>Solanales</taxon>
        <taxon>Solanaceae</taxon>
        <taxon>Solanoideae</taxon>
        <taxon>Datureae</taxon>
        <taxon>Datura</taxon>
    </lineage>
</organism>
<protein>
    <submittedName>
        <fullName evidence="2">Uncharacterized protein</fullName>
    </submittedName>
</protein>
<feature type="coiled-coil region" evidence="1">
    <location>
        <begin position="159"/>
        <end position="186"/>
    </location>
</feature>
<dbReference type="EMBL" id="JACEIK010000199">
    <property type="protein sequence ID" value="MCD7452196.1"/>
    <property type="molecule type" value="Genomic_DNA"/>
</dbReference>